<dbReference type="EMBL" id="JBDJPC010000005">
    <property type="protein sequence ID" value="KAL1502739.1"/>
    <property type="molecule type" value="Genomic_DNA"/>
</dbReference>
<comment type="caution">
    <text evidence="2">The sequence shown here is derived from an EMBL/GenBank/DDBJ whole genome shotgun (WGS) entry which is preliminary data.</text>
</comment>
<dbReference type="PANTHER" id="PTHR43775:SF23">
    <property type="entry name" value="FATTY ACID SYNTHASE 3"/>
    <property type="match status" value="1"/>
</dbReference>
<dbReference type="Gene3D" id="3.40.47.10">
    <property type="match status" value="1"/>
</dbReference>
<proteinExistence type="predicted"/>
<protein>
    <recommendedName>
        <fullName evidence="1">Polyketide synthase C-terminal extension domain-containing protein</fullName>
    </recommendedName>
</protein>
<dbReference type="InterPro" id="IPR016039">
    <property type="entry name" value="Thiolase-like"/>
</dbReference>
<dbReference type="Pfam" id="PF16197">
    <property type="entry name" value="KAsynt_C_assoc"/>
    <property type="match status" value="1"/>
</dbReference>
<reference evidence="2 3" key="1">
    <citation type="submission" date="2024-05" db="EMBL/GenBank/DDBJ databases">
        <title>Genetic variation in Jamaican populations of the coffee berry borer (Hypothenemus hampei).</title>
        <authorList>
            <person name="Errbii M."/>
            <person name="Myrie A."/>
        </authorList>
    </citation>
    <scope>NUCLEOTIDE SEQUENCE [LARGE SCALE GENOMIC DNA]</scope>
    <source>
        <strain evidence="2">JA-Hopewell-2020-01-JO</strain>
        <tissue evidence="2">Whole body</tissue>
    </source>
</reference>
<dbReference type="SUPFAM" id="SSF53901">
    <property type="entry name" value="Thiolase-like"/>
    <property type="match status" value="1"/>
</dbReference>
<feature type="domain" description="Polyketide synthase C-terminal extension" evidence="1">
    <location>
        <begin position="15"/>
        <end position="124"/>
    </location>
</feature>
<evidence type="ECO:0000259" key="1">
    <source>
        <dbReference type="Pfam" id="PF16197"/>
    </source>
</evidence>
<dbReference type="InterPro" id="IPR050091">
    <property type="entry name" value="PKS_NRPS_Biosynth_Enz"/>
</dbReference>
<keyword evidence="3" id="KW-1185">Reference proteome</keyword>
<evidence type="ECO:0000313" key="3">
    <source>
        <dbReference type="Proteomes" id="UP001566132"/>
    </source>
</evidence>
<accession>A0ABD1EYF2</accession>
<dbReference type="InterPro" id="IPR032821">
    <property type="entry name" value="PKS_assoc"/>
</dbReference>
<dbReference type="Gene3D" id="3.30.70.3290">
    <property type="match status" value="1"/>
</dbReference>
<name>A0ABD1EYF2_HYPHA</name>
<gene>
    <name evidence="2" type="ORF">ABEB36_007841</name>
</gene>
<dbReference type="PANTHER" id="PTHR43775">
    <property type="entry name" value="FATTY ACID SYNTHASE"/>
    <property type="match status" value="1"/>
</dbReference>
<dbReference type="AlphaFoldDB" id="A0ABD1EYF2"/>
<sequence length="174" mass="19386">METDNITPNINYNKPRKNLDGLLEGAIKLVNRHIPFPKVNGIVGVSSSGFGGGNAHAVLQRCGKTKKHNNIPQDNLTRLVCVSGRTEEAVQVLLDDIQEKFDLEHIHNIFRKPIKKHPFRGYLIASKDGTLKRTITKINFPKKASIIFGDFTDVSGKLLLDLLAFPLLSSFNNE</sequence>
<evidence type="ECO:0000313" key="2">
    <source>
        <dbReference type="EMBL" id="KAL1502739.1"/>
    </source>
</evidence>
<organism evidence="2 3">
    <name type="scientific">Hypothenemus hampei</name>
    <name type="common">Coffee berry borer</name>
    <dbReference type="NCBI Taxonomy" id="57062"/>
    <lineage>
        <taxon>Eukaryota</taxon>
        <taxon>Metazoa</taxon>
        <taxon>Ecdysozoa</taxon>
        <taxon>Arthropoda</taxon>
        <taxon>Hexapoda</taxon>
        <taxon>Insecta</taxon>
        <taxon>Pterygota</taxon>
        <taxon>Neoptera</taxon>
        <taxon>Endopterygota</taxon>
        <taxon>Coleoptera</taxon>
        <taxon>Polyphaga</taxon>
        <taxon>Cucujiformia</taxon>
        <taxon>Curculionidae</taxon>
        <taxon>Scolytinae</taxon>
        <taxon>Hypothenemus</taxon>
    </lineage>
</organism>
<dbReference type="Proteomes" id="UP001566132">
    <property type="component" value="Unassembled WGS sequence"/>
</dbReference>